<sequence>MKKATVLLIVFLLLTVLLQAKEKLYVFNNFVVLVGDATPSTETFTIEAPINAKLEWQNFLATGLPQETQIAYKRKDDLESLYKKNLRKNIRFRFSWGEEKELYLISTTPVLKDMKSGAIYYKPEGYPIFPETEFSSVDKFILHFPKSPESRIFYSYVITNGGWNASYIIRFDEVSMITGYMSLNLDFDPGQRECYVVAADIPEPNINQVVRGLYKAEALNFAASPEGKSPDFIFYRLPVIPLEGGAKIAFLSEEITPIKRYVYRPSFLGSFTGVSIDYEIKNLPFDLPAGTVQLFDGDRYSGFTSITTHVKGEVLNLTNVAKSLEVTAKSKDAFIGKSYNTLKYRRVYILKNTDSESHEVTISDVLPLGTIKYVLYVNGIEKELKINEGGDFEVTITVPDKGEVTITLEYSVPKS</sequence>
<gene>
    <name evidence="1" type="ORF">ENL26_01530</name>
</gene>
<reference evidence="1" key="1">
    <citation type="journal article" date="2020" name="mSystems">
        <title>Genome- and Community-Level Interaction Insights into Carbon Utilization and Element Cycling Functions of Hydrothermarchaeota in Hydrothermal Sediment.</title>
        <authorList>
            <person name="Zhou Z."/>
            <person name="Liu Y."/>
            <person name="Xu W."/>
            <person name="Pan J."/>
            <person name="Luo Z.H."/>
            <person name="Li M."/>
        </authorList>
    </citation>
    <scope>NUCLEOTIDE SEQUENCE [LARGE SCALE GENOMIC DNA]</scope>
    <source>
        <strain evidence="1">HyVt-80</strain>
    </source>
</reference>
<accession>A0A7C5DUV4</accession>
<protein>
    <recommendedName>
        <fullName evidence="2">DUF4139 domain-containing protein</fullName>
    </recommendedName>
</protein>
<organism evidence="1">
    <name type="scientific">Kosmotoga arenicorallina</name>
    <dbReference type="NCBI Taxonomy" id="688066"/>
    <lineage>
        <taxon>Bacteria</taxon>
        <taxon>Thermotogati</taxon>
        <taxon>Thermotogota</taxon>
        <taxon>Thermotogae</taxon>
        <taxon>Kosmotogales</taxon>
        <taxon>Kosmotogaceae</taxon>
        <taxon>Kosmotoga</taxon>
    </lineage>
</organism>
<comment type="caution">
    <text evidence="1">The sequence shown here is derived from an EMBL/GenBank/DDBJ whole genome shotgun (WGS) entry which is preliminary data.</text>
</comment>
<dbReference type="AlphaFoldDB" id="A0A7C5DUV4"/>
<name>A0A7C5DUV4_9BACT</name>
<evidence type="ECO:0000313" key="1">
    <source>
        <dbReference type="EMBL" id="HHF08437.1"/>
    </source>
</evidence>
<dbReference type="Proteomes" id="UP000886129">
    <property type="component" value="Unassembled WGS sequence"/>
</dbReference>
<proteinExistence type="predicted"/>
<evidence type="ECO:0008006" key="2">
    <source>
        <dbReference type="Google" id="ProtNLM"/>
    </source>
</evidence>
<dbReference type="EMBL" id="DRTH01000090">
    <property type="protein sequence ID" value="HHF08437.1"/>
    <property type="molecule type" value="Genomic_DNA"/>
</dbReference>